<accession>A0ABV5CNS1</accession>
<dbReference type="EMBL" id="JBCGDC010000011">
    <property type="protein sequence ID" value="MFB6392686.1"/>
    <property type="molecule type" value="Genomic_DNA"/>
</dbReference>
<organism evidence="1 2">
    <name type="scientific">Polymorphospora lycopeni</name>
    <dbReference type="NCBI Taxonomy" id="3140240"/>
    <lineage>
        <taxon>Bacteria</taxon>
        <taxon>Bacillati</taxon>
        <taxon>Actinomycetota</taxon>
        <taxon>Actinomycetes</taxon>
        <taxon>Micromonosporales</taxon>
        <taxon>Micromonosporaceae</taxon>
        <taxon>Polymorphospora</taxon>
    </lineage>
</organism>
<dbReference type="RefSeq" id="WP_375733403.1">
    <property type="nucleotide sequence ID" value="NZ_JBCGDC010000011.1"/>
</dbReference>
<sequence length="87" mass="9957">MSAPQIRRREAIDLAGFDTSQPSERPIVALDTVRHDLIADPADLKDRAHRWVIVLRVEEGWHLVRLVTDVGTFRLGRRGHIVVREQA</sequence>
<dbReference type="Proteomes" id="UP001582793">
    <property type="component" value="Unassembled WGS sequence"/>
</dbReference>
<name>A0ABV5CNS1_9ACTN</name>
<evidence type="ECO:0000313" key="2">
    <source>
        <dbReference type="Proteomes" id="UP001582793"/>
    </source>
</evidence>
<evidence type="ECO:0000313" key="1">
    <source>
        <dbReference type="EMBL" id="MFB6392686.1"/>
    </source>
</evidence>
<protein>
    <submittedName>
        <fullName evidence="1">Uncharacterized protein</fullName>
    </submittedName>
</protein>
<comment type="caution">
    <text evidence="1">The sequence shown here is derived from an EMBL/GenBank/DDBJ whole genome shotgun (WGS) entry which is preliminary data.</text>
</comment>
<keyword evidence="2" id="KW-1185">Reference proteome</keyword>
<gene>
    <name evidence="1" type="ORF">AAFH96_06140</name>
</gene>
<reference evidence="1 2" key="1">
    <citation type="submission" date="2024-04" db="EMBL/GenBank/DDBJ databases">
        <title>Polymorphospora sp. isolated from Baiyangdian Lake in Xiong'an New Area.</title>
        <authorList>
            <person name="Zhang X."/>
            <person name="Liu J."/>
        </authorList>
    </citation>
    <scope>NUCLEOTIDE SEQUENCE [LARGE SCALE GENOMIC DNA]</scope>
    <source>
        <strain evidence="1 2">2-325</strain>
    </source>
</reference>
<proteinExistence type="predicted"/>